<accession>A0A222E1F4</accession>
<dbReference type="InterPro" id="IPR057744">
    <property type="entry name" value="OTAase-like"/>
</dbReference>
<dbReference type="Pfam" id="PF01979">
    <property type="entry name" value="Amidohydro_1"/>
    <property type="match status" value="1"/>
</dbReference>
<dbReference type="EMBL" id="CP022540">
    <property type="protein sequence ID" value="ASP20045.1"/>
    <property type="molecule type" value="Genomic_DNA"/>
</dbReference>
<dbReference type="InterPro" id="IPR011059">
    <property type="entry name" value="Metal-dep_hydrolase_composite"/>
</dbReference>
<evidence type="ECO:0000313" key="3">
    <source>
        <dbReference type="Proteomes" id="UP000203589"/>
    </source>
</evidence>
<name>A0A222E1F4_9RHOB</name>
<dbReference type="RefSeq" id="WP_094034185.1">
    <property type="nucleotide sequence ID" value="NZ_CP022540.1"/>
</dbReference>
<dbReference type="Gene3D" id="2.30.40.10">
    <property type="entry name" value="Urease, subunit C, domain 1"/>
    <property type="match status" value="1"/>
</dbReference>
<evidence type="ECO:0000259" key="1">
    <source>
        <dbReference type="Pfam" id="PF01979"/>
    </source>
</evidence>
<dbReference type="SUPFAM" id="SSF51556">
    <property type="entry name" value="Metallo-dependent hydrolases"/>
    <property type="match status" value="1"/>
</dbReference>
<dbReference type="InterPro" id="IPR032466">
    <property type="entry name" value="Metal_Hydrolase"/>
</dbReference>
<reference evidence="2 3" key="1">
    <citation type="submission" date="2017-07" db="EMBL/GenBank/DDBJ databases">
        <title>Genome Sequence of Antarctobacter heliothermus Strain SMS3 Isolated from a culture of the Diatom Skeletonema marinoi.</title>
        <authorList>
            <person name="Topel M."/>
            <person name="Pinder M.I.M."/>
            <person name="Johansson O.N."/>
            <person name="Kourtchenko O."/>
            <person name="Godhe A."/>
            <person name="Clarke A.K."/>
        </authorList>
    </citation>
    <scope>NUCLEOTIDE SEQUENCE [LARGE SCALE GENOMIC DNA]</scope>
    <source>
        <strain evidence="2 3">SMS3</strain>
    </source>
</reference>
<dbReference type="CDD" id="cd01299">
    <property type="entry name" value="Met_dep_hydrolase_A"/>
    <property type="match status" value="1"/>
</dbReference>
<dbReference type="PANTHER" id="PTHR43135:SF3">
    <property type="entry name" value="ALPHA-D-RIBOSE 1-METHYLPHOSPHONATE 5-TRIPHOSPHATE DIPHOSPHATASE"/>
    <property type="match status" value="1"/>
</dbReference>
<sequence length="439" mass="48158">MSKIMAIKVGKLIDGNGGPVLDNGVIVIEGDRITAVGAQSDIQVPPDAEVVEEPGLTAMPGMMDVHLHIGQFNNLTFRNYRVAQYEISPELQQLYMLFHSQLCFERGFTTLRDEGLMSTRGLLTDHTIAVRDSINLGIFPGPRLVVAAFTVGTGSHLDLIHPRAALRDPDATADGADEMRKLARQNLLRGADWLKTCASGGGGTDKESPKVRNHTQEELDAVCDEAHAQHSYCSIHCFTPESQKMAIKAGADTIEHMVFHSDEMNEEIVKHGIPVCPTLLHRTDRAIEIRSGTGTSQFTLDKMKKIQPFTYETFQAMHKAGVKIIMGTDMGQEPDMGSNALELEVYVQLGMTPMEAILTTTRNAAEALHMEKDIGTLDAGKLADILLIDGNPAEDITVLQPRENIKVVMKDGKIFVDRRNGKDKSVINVDYGSWQLADG</sequence>
<dbReference type="SMR" id="A0A222E1F4"/>
<dbReference type="GO" id="GO:0016810">
    <property type="term" value="F:hydrolase activity, acting on carbon-nitrogen (but not peptide) bonds"/>
    <property type="evidence" value="ECO:0007669"/>
    <property type="project" value="InterPro"/>
</dbReference>
<dbReference type="OrthoDB" id="9765769at2"/>
<dbReference type="AlphaFoldDB" id="A0A222E1F4"/>
<dbReference type="Proteomes" id="UP000203589">
    <property type="component" value="Chromosome"/>
</dbReference>
<dbReference type="PANTHER" id="PTHR43135">
    <property type="entry name" value="ALPHA-D-RIBOSE 1-METHYLPHOSPHONATE 5-TRIPHOSPHATE DIPHOSPHATASE"/>
    <property type="match status" value="1"/>
</dbReference>
<organism evidence="2 3">
    <name type="scientific">Antarctobacter heliothermus</name>
    <dbReference type="NCBI Taxonomy" id="74033"/>
    <lineage>
        <taxon>Bacteria</taxon>
        <taxon>Pseudomonadati</taxon>
        <taxon>Pseudomonadota</taxon>
        <taxon>Alphaproteobacteria</taxon>
        <taxon>Rhodobacterales</taxon>
        <taxon>Roseobacteraceae</taxon>
        <taxon>Antarctobacter</taxon>
    </lineage>
</organism>
<proteinExistence type="predicted"/>
<dbReference type="KEGG" id="aht:ANTHELSMS3_01343"/>
<keyword evidence="3" id="KW-1185">Reference proteome</keyword>
<dbReference type="SUPFAM" id="SSF51338">
    <property type="entry name" value="Composite domain of metallo-dependent hydrolases"/>
    <property type="match status" value="1"/>
</dbReference>
<evidence type="ECO:0000313" key="2">
    <source>
        <dbReference type="EMBL" id="ASP20045.1"/>
    </source>
</evidence>
<dbReference type="InterPro" id="IPR006680">
    <property type="entry name" value="Amidohydro-rel"/>
</dbReference>
<feature type="domain" description="Amidohydrolase-related" evidence="1">
    <location>
        <begin position="58"/>
        <end position="414"/>
    </location>
</feature>
<protein>
    <submittedName>
        <fullName evidence="2">Imidazolonepropionase</fullName>
    </submittedName>
</protein>
<dbReference type="InterPro" id="IPR051781">
    <property type="entry name" value="Metallo-dep_Hydrolase"/>
</dbReference>
<dbReference type="Gene3D" id="3.20.20.140">
    <property type="entry name" value="Metal-dependent hydrolases"/>
    <property type="match status" value="1"/>
</dbReference>
<gene>
    <name evidence="2" type="ORF">ANTHELSMS3_01343</name>
</gene>